<organism evidence="1">
    <name type="scientific">marine metagenome</name>
    <dbReference type="NCBI Taxonomy" id="408172"/>
    <lineage>
        <taxon>unclassified sequences</taxon>
        <taxon>metagenomes</taxon>
        <taxon>ecological metagenomes</taxon>
    </lineage>
</organism>
<reference evidence="1" key="1">
    <citation type="submission" date="2018-05" db="EMBL/GenBank/DDBJ databases">
        <authorList>
            <person name="Lanie J.A."/>
            <person name="Ng W.-L."/>
            <person name="Kazmierczak K.M."/>
            <person name="Andrzejewski T.M."/>
            <person name="Davidsen T.M."/>
            <person name="Wayne K.J."/>
            <person name="Tettelin H."/>
            <person name="Glass J.I."/>
            <person name="Rusch D."/>
            <person name="Podicherti R."/>
            <person name="Tsui H.-C.T."/>
            <person name="Winkler M.E."/>
        </authorList>
    </citation>
    <scope>NUCLEOTIDE SEQUENCE</scope>
</reference>
<protein>
    <recommendedName>
        <fullName evidence="2">ROK family protein</fullName>
    </recommendedName>
</protein>
<dbReference type="Gene3D" id="3.30.420.40">
    <property type="match status" value="2"/>
</dbReference>
<proteinExistence type="predicted"/>
<dbReference type="SUPFAM" id="SSF53067">
    <property type="entry name" value="Actin-like ATPase domain"/>
    <property type="match status" value="1"/>
</dbReference>
<sequence length="290" mass="31525">MGIVSDDGIVVRYNEKKLADLTDSEGIVQSLKQAVYDFIGDENIEKGGISAKGLVDTDKGQVIDDVGAGRLLIGVPLCEIFSKKYNVPFQMDNDARCYAWGEWKFGQGKGSKVFTCMTLGTGVGCALIHNGEIYYGSDPLGGILGGHISINKDGPECNCGNKGCLELYCSQTGLLRIFERTIPSILSNDDPIKSFFNMVRQGEMFYNKIFNAFINDLAIGLVNIIHTYSPEVIVLGGGIMKSADIILPPLQKHVKKMAFTVPRGRCVIKSSELGNHAPILGAAFHPKLEK</sequence>
<gene>
    <name evidence="1" type="ORF">METZ01_LOCUS53081</name>
</gene>
<name>A0A381SD72_9ZZZZ</name>
<evidence type="ECO:0000313" key="1">
    <source>
        <dbReference type="EMBL" id="SVA00227.1"/>
    </source>
</evidence>
<dbReference type="InterPro" id="IPR000600">
    <property type="entry name" value="ROK"/>
</dbReference>
<dbReference type="EMBL" id="UINC01002780">
    <property type="protein sequence ID" value="SVA00227.1"/>
    <property type="molecule type" value="Genomic_DNA"/>
</dbReference>
<evidence type="ECO:0008006" key="2">
    <source>
        <dbReference type="Google" id="ProtNLM"/>
    </source>
</evidence>
<dbReference type="PANTHER" id="PTHR18964:SF149">
    <property type="entry name" value="BIFUNCTIONAL UDP-N-ACETYLGLUCOSAMINE 2-EPIMERASE_N-ACETYLMANNOSAMINE KINASE"/>
    <property type="match status" value="1"/>
</dbReference>
<dbReference type="PANTHER" id="PTHR18964">
    <property type="entry name" value="ROK (REPRESSOR, ORF, KINASE) FAMILY"/>
    <property type="match status" value="1"/>
</dbReference>
<accession>A0A381SD72</accession>
<dbReference type="AlphaFoldDB" id="A0A381SD72"/>
<dbReference type="Pfam" id="PF00480">
    <property type="entry name" value="ROK"/>
    <property type="match status" value="1"/>
</dbReference>
<dbReference type="InterPro" id="IPR043129">
    <property type="entry name" value="ATPase_NBD"/>
</dbReference>